<dbReference type="InterPro" id="IPR051302">
    <property type="entry name" value="Dual_SerThr-Tyr_Kinase"/>
</dbReference>
<dbReference type="PROSITE" id="PS00107">
    <property type="entry name" value="PROTEIN_KINASE_ATP"/>
    <property type="match status" value="1"/>
</dbReference>
<evidence type="ECO:0000256" key="3">
    <source>
        <dbReference type="ARBA" id="ARBA00022490"/>
    </source>
</evidence>
<dbReference type="Pfam" id="PF00069">
    <property type="entry name" value="Pkinase"/>
    <property type="match status" value="1"/>
</dbReference>
<evidence type="ECO:0000256" key="8">
    <source>
        <dbReference type="ARBA" id="ARBA00022840"/>
    </source>
</evidence>
<evidence type="ECO:0000256" key="2">
    <source>
        <dbReference type="ARBA" id="ARBA00013203"/>
    </source>
</evidence>
<evidence type="ECO:0000256" key="10">
    <source>
        <dbReference type="ARBA" id="ARBA00040421"/>
    </source>
</evidence>
<evidence type="ECO:0000256" key="5">
    <source>
        <dbReference type="ARBA" id="ARBA00022679"/>
    </source>
</evidence>
<name>A0A504Y751_FASGI</name>
<organism evidence="19 20">
    <name type="scientific">Fasciola gigantica</name>
    <name type="common">Giant liver fluke</name>
    <dbReference type="NCBI Taxonomy" id="46835"/>
    <lineage>
        <taxon>Eukaryota</taxon>
        <taxon>Metazoa</taxon>
        <taxon>Spiralia</taxon>
        <taxon>Lophotrochozoa</taxon>
        <taxon>Platyhelminthes</taxon>
        <taxon>Trematoda</taxon>
        <taxon>Digenea</taxon>
        <taxon>Plagiorchiida</taxon>
        <taxon>Echinostomata</taxon>
        <taxon>Echinostomatoidea</taxon>
        <taxon>Fasciolidae</taxon>
        <taxon>Fasciola</taxon>
    </lineage>
</organism>
<keyword evidence="9" id="KW-0829">Tyrosine-protein kinase</keyword>
<dbReference type="AlphaFoldDB" id="A0A504Y751"/>
<dbReference type="EC" id="2.7.12.1" evidence="2"/>
<evidence type="ECO:0000256" key="16">
    <source>
        <dbReference type="PROSITE-ProRule" id="PRU10141"/>
    </source>
</evidence>
<dbReference type="GO" id="GO:0005737">
    <property type="term" value="C:cytoplasm"/>
    <property type="evidence" value="ECO:0007669"/>
    <property type="project" value="UniProtKB-SubCell"/>
</dbReference>
<dbReference type="GO" id="GO:0004674">
    <property type="term" value="F:protein serine/threonine kinase activity"/>
    <property type="evidence" value="ECO:0007669"/>
    <property type="project" value="UniProtKB-KW"/>
</dbReference>
<evidence type="ECO:0000256" key="7">
    <source>
        <dbReference type="ARBA" id="ARBA00022777"/>
    </source>
</evidence>
<keyword evidence="4" id="KW-0723">Serine/threonine-protein kinase</keyword>
<sequence>MTIGKEIKRFKKHRNVIKKSLRDLRKSFKSIEEDEFNAHFLRNSGIDCHLPPNAEQQCIQIAEDDIAIIILGQNNYAKAAVFNELLHREILPTEISDDSTSWRLINLHHGLTNSVSLCGRQNSSGSCAYSGSTAEKSTNERSQIESISGGKTLFVSITMTGEPLLVDGLRVLVSSSCHNKTVDELCHLFEDTCKGVLPIFLYALQCKALTPWDLIELTELRRLAHDHPILFVIVPPRKVYEASIQARKVQLLTPVRGPASAVRETKPLPTSLTRTWYRRSNTSVRKDNNYFRPPRHSLELDIKARACFCPKLSDRARGEPGVNTSTMDPLHPSMVRKLLQIPHPKNSEDRDSDSVFERVGERESYDMSSTTVSINELDQAEFQSKLVSILVHLGFLTPCVTQMKTAENAQSPSTDSVQSDDSEILRTVGGPNGSLNKSEGTLRKLDNGLIQMSSEVLSHFQQDFDAKLHSFVRRRLHGYLMWATNTLNKSATECLKGFVLQAYDLAHDLIVTPKRLEFARTQEAKLYESMLQTAKKRQPTIMSMVSDTLKEMREYLPATAARDLDFRQLCILPTNRTPERPTSAGGNLHPSISSVAVTEVKQSGAGKSAEMIPSVEQSCPHAHGIREARSQPSLIFVNSHSRGPIVGSSSIEEIKPIGRNPGLNEYKLAARMVREYVLQRLTSVIASRVLECMEVMQQSCVGTLERTIVNLERLTDNELTTQRVASCPYLDCITDAGDANLGLGSPDDALATVSPSNDRTMYVSLHGEMALPPGESKSEILSMPASSLGKGRCICHSATVPGCCTPPQATIGSSSAADIRTADAALKALLNFTYSITVPMKRTMTSQMSILLDRLRKAFVGPISWRGPMELDEEWTERAAQTVLNELSDTSIAKRLCVQITEKLRQSHENFLATLRRLEVRTEIRNCRFEEAQENILKQHAPRLSRVALDTSALRSYLQFGLPVLGKELGRGQYGVVYASSPWGGHTHLAVKSVVPPDDKHWKDLSLEIYYSKQIPEHERIVTMYDSVIDYDHGHGTQPAVLVIMERLVRDLHTAIKQGLPWLRRLIVARDVAEGIRFLHSQGLVHRDIKPRNVLLDSHDRAKLTDLGFCKPYAMMGGSILGTPMHMAPEIFEQNYDYSVDIYAFGILFWYICAGKVQMPRNFEQCGDKDGLWHAVRKGIRPERLKTFTKECWELMEQCWTRSIRKRPHSGHIVDALEQIYRKELQKAQRNSNGPNVQDTIK</sequence>
<evidence type="ECO:0000256" key="6">
    <source>
        <dbReference type="ARBA" id="ARBA00022741"/>
    </source>
</evidence>
<accession>A0A504Y751</accession>
<comment type="subcellular location">
    <subcellularLocation>
        <location evidence="1">Cytoplasm</location>
    </subcellularLocation>
</comment>
<dbReference type="GO" id="GO:0004712">
    <property type="term" value="F:protein serine/threonine/tyrosine kinase activity"/>
    <property type="evidence" value="ECO:0007669"/>
    <property type="project" value="UniProtKB-EC"/>
</dbReference>
<keyword evidence="8 16" id="KW-0067">ATP-binding</keyword>
<evidence type="ECO:0000256" key="13">
    <source>
        <dbReference type="ARBA" id="ARBA00049003"/>
    </source>
</evidence>
<dbReference type="GO" id="GO:0005524">
    <property type="term" value="F:ATP binding"/>
    <property type="evidence" value="ECO:0007669"/>
    <property type="project" value="UniProtKB-UniRule"/>
</dbReference>
<dbReference type="GO" id="GO:0043066">
    <property type="term" value="P:negative regulation of apoptotic process"/>
    <property type="evidence" value="ECO:0007669"/>
    <property type="project" value="TreeGrafter"/>
</dbReference>
<comment type="catalytic activity">
    <reaction evidence="15">
        <text>L-tyrosyl-[protein] + ATP = O-phospho-L-tyrosyl-[protein] + ADP + H(+)</text>
        <dbReference type="Rhea" id="RHEA:10596"/>
        <dbReference type="Rhea" id="RHEA-COMP:10136"/>
        <dbReference type="Rhea" id="RHEA-COMP:20101"/>
        <dbReference type="ChEBI" id="CHEBI:15378"/>
        <dbReference type="ChEBI" id="CHEBI:30616"/>
        <dbReference type="ChEBI" id="CHEBI:46858"/>
        <dbReference type="ChEBI" id="CHEBI:61978"/>
        <dbReference type="ChEBI" id="CHEBI:456216"/>
        <dbReference type="EC" id="2.7.12.1"/>
    </reaction>
</comment>
<dbReference type="PROSITE" id="PS50011">
    <property type="entry name" value="PROTEIN_KINASE_DOM"/>
    <property type="match status" value="1"/>
</dbReference>
<evidence type="ECO:0000313" key="19">
    <source>
        <dbReference type="EMBL" id="TPP56864.1"/>
    </source>
</evidence>
<dbReference type="EMBL" id="SUNJ01013985">
    <property type="protein sequence ID" value="TPP56864.1"/>
    <property type="molecule type" value="Genomic_DNA"/>
</dbReference>
<dbReference type="InterPro" id="IPR017441">
    <property type="entry name" value="Protein_kinase_ATP_BS"/>
</dbReference>
<dbReference type="Proteomes" id="UP000316759">
    <property type="component" value="Unassembled WGS sequence"/>
</dbReference>
<evidence type="ECO:0000256" key="12">
    <source>
        <dbReference type="ARBA" id="ARBA00042638"/>
    </source>
</evidence>
<dbReference type="InterPro" id="IPR000719">
    <property type="entry name" value="Prot_kinase_dom"/>
</dbReference>
<dbReference type="Gene3D" id="1.10.510.10">
    <property type="entry name" value="Transferase(Phosphotransferase) domain 1"/>
    <property type="match status" value="1"/>
</dbReference>
<evidence type="ECO:0000256" key="15">
    <source>
        <dbReference type="ARBA" id="ARBA00051680"/>
    </source>
</evidence>
<keyword evidence="6 16" id="KW-0547">Nucleotide-binding</keyword>
<evidence type="ECO:0000256" key="4">
    <source>
        <dbReference type="ARBA" id="ARBA00022527"/>
    </source>
</evidence>
<evidence type="ECO:0000256" key="11">
    <source>
        <dbReference type="ARBA" id="ARBA00041268"/>
    </source>
</evidence>
<dbReference type="STRING" id="46835.A0A504Y751"/>
<dbReference type="InterPro" id="IPR011009">
    <property type="entry name" value="Kinase-like_dom_sf"/>
</dbReference>
<feature type="binding site" evidence="16">
    <location>
        <position position="992"/>
    </location>
    <ligand>
        <name>ATP</name>
        <dbReference type="ChEBI" id="CHEBI:30616"/>
    </ligand>
</feature>
<proteinExistence type="predicted"/>
<reference evidence="19 20" key="1">
    <citation type="submission" date="2019-04" db="EMBL/GenBank/DDBJ databases">
        <title>Annotation for the trematode Fasciola gigantica.</title>
        <authorList>
            <person name="Choi Y.-J."/>
        </authorList>
    </citation>
    <scope>NUCLEOTIDE SEQUENCE [LARGE SCALE GENOMIC DNA]</scope>
    <source>
        <strain evidence="19">Uganda_cow_1</strain>
    </source>
</reference>
<keyword evidence="3" id="KW-0963">Cytoplasm</keyword>
<keyword evidence="5" id="KW-0808">Transferase</keyword>
<dbReference type="GO" id="GO:0044344">
    <property type="term" value="P:cellular response to fibroblast growth factor stimulus"/>
    <property type="evidence" value="ECO:0007669"/>
    <property type="project" value="TreeGrafter"/>
</dbReference>
<dbReference type="SMART" id="SM00220">
    <property type="entry name" value="S_TKc"/>
    <property type="match status" value="1"/>
</dbReference>
<keyword evidence="20" id="KW-1185">Reference proteome</keyword>
<comment type="caution">
    <text evidence="19">The sequence shown here is derived from an EMBL/GenBank/DDBJ whole genome shotgun (WGS) entry which is preliminary data.</text>
</comment>
<evidence type="ECO:0000256" key="17">
    <source>
        <dbReference type="SAM" id="MobiDB-lite"/>
    </source>
</evidence>
<dbReference type="PANTHER" id="PTHR46392">
    <property type="entry name" value="DUAL SERINE/THREONINE AND TYROSINE PROTEIN KINASE"/>
    <property type="match status" value="1"/>
</dbReference>
<comment type="catalytic activity">
    <reaction evidence="13">
        <text>L-seryl-[protein] + ATP = O-phospho-L-seryl-[protein] + ADP + H(+)</text>
        <dbReference type="Rhea" id="RHEA:17989"/>
        <dbReference type="Rhea" id="RHEA-COMP:9863"/>
        <dbReference type="Rhea" id="RHEA-COMP:11604"/>
        <dbReference type="ChEBI" id="CHEBI:15378"/>
        <dbReference type="ChEBI" id="CHEBI:29999"/>
        <dbReference type="ChEBI" id="CHEBI:30616"/>
        <dbReference type="ChEBI" id="CHEBI:83421"/>
        <dbReference type="ChEBI" id="CHEBI:456216"/>
        <dbReference type="EC" id="2.7.12.1"/>
    </reaction>
</comment>
<dbReference type="Gene3D" id="3.30.200.20">
    <property type="entry name" value="Phosphorylase Kinase, domain 1"/>
    <property type="match status" value="1"/>
</dbReference>
<evidence type="ECO:0000256" key="14">
    <source>
        <dbReference type="ARBA" id="ARBA00049308"/>
    </source>
</evidence>
<dbReference type="OrthoDB" id="122279at2759"/>
<feature type="domain" description="Protein kinase" evidence="18">
    <location>
        <begin position="963"/>
        <end position="1221"/>
    </location>
</feature>
<comment type="catalytic activity">
    <reaction evidence="14">
        <text>L-threonyl-[protein] + ATP = O-phospho-L-threonyl-[protein] + ADP + H(+)</text>
        <dbReference type="Rhea" id="RHEA:46608"/>
        <dbReference type="Rhea" id="RHEA-COMP:11060"/>
        <dbReference type="Rhea" id="RHEA-COMP:11605"/>
        <dbReference type="ChEBI" id="CHEBI:15378"/>
        <dbReference type="ChEBI" id="CHEBI:30013"/>
        <dbReference type="ChEBI" id="CHEBI:30616"/>
        <dbReference type="ChEBI" id="CHEBI:61977"/>
        <dbReference type="ChEBI" id="CHEBI:456216"/>
        <dbReference type="EC" id="2.7.12.1"/>
    </reaction>
</comment>
<evidence type="ECO:0000256" key="9">
    <source>
        <dbReference type="ARBA" id="ARBA00023137"/>
    </source>
</evidence>
<dbReference type="GO" id="GO:0070374">
    <property type="term" value="P:positive regulation of ERK1 and ERK2 cascade"/>
    <property type="evidence" value="ECO:0007669"/>
    <property type="project" value="TreeGrafter"/>
</dbReference>
<dbReference type="GO" id="GO:0004713">
    <property type="term" value="F:protein tyrosine kinase activity"/>
    <property type="evidence" value="ECO:0007669"/>
    <property type="project" value="UniProtKB-KW"/>
</dbReference>
<feature type="compositionally biased region" description="Polar residues" evidence="17">
    <location>
        <begin position="406"/>
        <end position="419"/>
    </location>
</feature>
<dbReference type="PROSITE" id="PS00108">
    <property type="entry name" value="PROTEIN_KINASE_ST"/>
    <property type="match status" value="1"/>
</dbReference>
<evidence type="ECO:0000259" key="18">
    <source>
        <dbReference type="PROSITE" id="PS50011"/>
    </source>
</evidence>
<evidence type="ECO:0000256" key="1">
    <source>
        <dbReference type="ARBA" id="ARBA00004496"/>
    </source>
</evidence>
<dbReference type="SUPFAM" id="SSF56112">
    <property type="entry name" value="Protein kinase-like (PK-like)"/>
    <property type="match status" value="1"/>
</dbReference>
<feature type="region of interest" description="Disordered" evidence="17">
    <location>
        <begin position="406"/>
        <end position="439"/>
    </location>
</feature>
<keyword evidence="7 19" id="KW-0418">Kinase</keyword>
<dbReference type="InterPro" id="IPR008271">
    <property type="entry name" value="Ser/Thr_kinase_AS"/>
</dbReference>
<protein>
    <recommendedName>
        <fullName evidence="10">Dual serine/threonine and tyrosine protein kinase</fullName>
        <ecNumber evidence="2">2.7.12.1</ecNumber>
    </recommendedName>
    <alternativeName>
        <fullName evidence="12">Dusty protein kinase</fullName>
    </alternativeName>
    <alternativeName>
        <fullName evidence="11">Receptor-interacting serine/threonine-protein kinase 5</fullName>
    </alternativeName>
</protein>
<dbReference type="PANTHER" id="PTHR46392:SF1">
    <property type="entry name" value="DUAL SERINE_THREONINE AND TYROSINE PROTEIN KINASE"/>
    <property type="match status" value="1"/>
</dbReference>
<gene>
    <name evidence="19" type="ORF">FGIG_10132</name>
</gene>
<evidence type="ECO:0000313" key="20">
    <source>
        <dbReference type="Proteomes" id="UP000316759"/>
    </source>
</evidence>
<dbReference type="GO" id="GO:0045743">
    <property type="term" value="P:positive regulation of fibroblast growth factor receptor signaling pathway"/>
    <property type="evidence" value="ECO:0007669"/>
    <property type="project" value="TreeGrafter"/>
</dbReference>